<protein>
    <submittedName>
        <fullName evidence="1">Uncharacterized protein</fullName>
    </submittedName>
</protein>
<name>A0A0A8YPN8_ARUDO</name>
<proteinExistence type="predicted"/>
<reference evidence="1" key="1">
    <citation type="submission" date="2014-09" db="EMBL/GenBank/DDBJ databases">
        <authorList>
            <person name="Magalhaes I.L.F."/>
            <person name="Oliveira U."/>
            <person name="Santos F.R."/>
            <person name="Vidigal T.H.D.A."/>
            <person name="Brescovit A.D."/>
            <person name="Santos A.J."/>
        </authorList>
    </citation>
    <scope>NUCLEOTIDE SEQUENCE</scope>
    <source>
        <tissue evidence="1">Shoot tissue taken approximately 20 cm above the soil surface</tissue>
    </source>
</reference>
<reference evidence="1" key="2">
    <citation type="journal article" date="2015" name="Data Brief">
        <title>Shoot transcriptome of the giant reed, Arundo donax.</title>
        <authorList>
            <person name="Barrero R.A."/>
            <person name="Guerrero F.D."/>
            <person name="Moolhuijzen P."/>
            <person name="Goolsby J.A."/>
            <person name="Tidwell J."/>
            <person name="Bellgard S.E."/>
            <person name="Bellgard M.I."/>
        </authorList>
    </citation>
    <scope>NUCLEOTIDE SEQUENCE</scope>
    <source>
        <tissue evidence="1">Shoot tissue taken approximately 20 cm above the soil surface</tissue>
    </source>
</reference>
<organism evidence="1">
    <name type="scientific">Arundo donax</name>
    <name type="common">Giant reed</name>
    <name type="synonym">Donax arundinaceus</name>
    <dbReference type="NCBI Taxonomy" id="35708"/>
    <lineage>
        <taxon>Eukaryota</taxon>
        <taxon>Viridiplantae</taxon>
        <taxon>Streptophyta</taxon>
        <taxon>Embryophyta</taxon>
        <taxon>Tracheophyta</taxon>
        <taxon>Spermatophyta</taxon>
        <taxon>Magnoliopsida</taxon>
        <taxon>Liliopsida</taxon>
        <taxon>Poales</taxon>
        <taxon>Poaceae</taxon>
        <taxon>PACMAD clade</taxon>
        <taxon>Arundinoideae</taxon>
        <taxon>Arundineae</taxon>
        <taxon>Arundo</taxon>
    </lineage>
</organism>
<accession>A0A0A8YPN8</accession>
<evidence type="ECO:0000313" key="1">
    <source>
        <dbReference type="EMBL" id="JAD28674.1"/>
    </source>
</evidence>
<dbReference type="AlphaFoldDB" id="A0A0A8YPN8"/>
<sequence length="27" mass="3131">MSNDLRRICCFWVLADNEPAQDSIVFS</sequence>
<dbReference type="EMBL" id="GBRH01269221">
    <property type="protein sequence ID" value="JAD28674.1"/>
    <property type="molecule type" value="Transcribed_RNA"/>
</dbReference>